<reference evidence="8" key="1">
    <citation type="journal article" date="2012" name="Nat. Genet.">
        <title>Whole-genome sequence of Schistosoma haematobium.</title>
        <authorList>
            <person name="Young N.D."/>
            <person name="Jex A.R."/>
            <person name="Li B."/>
            <person name="Liu S."/>
            <person name="Yang L."/>
            <person name="Xiong Z."/>
            <person name="Li Y."/>
            <person name="Cantacessi C."/>
            <person name="Hall R.S."/>
            <person name="Xu X."/>
            <person name="Chen F."/>
            <person name="Wu X."/>
            <person name="Zerlotini A."/>
            <person name="Oliveira G."/>
            <person name="Hofmann A."/>
            <person name="Zhang G."/>
            <person name="Fang X."/>
            <person name="Kang Y."/>
            <person name="Campbell B.E."/>
            <person name="Loukas A."/>
            <person name="Ranganathan S."/>
            <person name="Rollinson D."/>
            <person name="Rinaldi G."/>
            <person name="Brindley P.J."/>
            <person name="Yang H."/>
            <person name="Wang J."/>
            <person name="Wang J."/>
            <person name="Gasser R.B."/>
        </authorList>
    </citation>
    <scope>NUCLEOTIDE SEQUENCE</scope>
</reference>
<evidence type="ECO:0000313" key="9">
    <source>
        <dbReference type="Proteomes" id="UP000471633"/>
    </source>
</evidence>
<reference evidence="8" key="2">
    <citation type="journal article" date="2019" name="Gigascience">
        <title>High-quality Schistosoma haematobium genome achieved by single-molecule and long-range sequencing.</title>
        <authorList>
            <person name="Stroehlein A.J."/>
            <person name="Korhonen P.K."/>
            <person name="Chong T.M."/>
            <person name="Lim Y.L."/>
            <person name="Chan K.G."/>
            <person name="Webster B."/>
            <person name="Rollinson D."/>
            <person name="Brindley P.J."/>
            <person name="Gasser R.B."/>
            <person name="Young N.D."/>
        </authorList>
    </citation>
    <scope>NUCLEOTIDE SEQUENCE</scope>
</reference>
<reference evidence="8" key="4">
    <citation type="journal article" date="2022" name="PLoS Pathog.">
        <title>Chromosome-level genome of Schistosoma haematobium underpins genome-wide explorations of molecular variation.</title>
        <authorList>
            <person name="Stroehlein A.J."/>
            <person name="Korhonen P.K."/>
            <person name="Lee V.V."/>
            <person name="Ralph S.A."/>
            <person name="Mentink-Kane M."/>
            <person name="You H."/>
            <person name="McManus D.P."/>
            <person name="Tchuente L.T."/>
            <person name="Stothard J.R."/>
            <person name="Kaur P."/>
            <person name="Dudchenko O."/>
            <person name="Aiden E.L."/>
            <person name="Yang B."/>
            <person name="Yang H."/>
            <person name="Emery A.M."/>
            <person name="Webster B.L."/>
            <person name="Brindley P.J."/>
            <person name="Rollinson D."/>
            <person name="Chang B.C.H."/>
            <person name="Gasser R.B."/>
            <person name="Young N.D."/>
        </authorList>
    </citation>
    <scope>NUCLEOTIDE SEQUENCE</scope>
</reference>
<evidence type="ECO:0000256" key="4">
    <source>
        <dbReference type="ARBA" id="ARBA00022989"/>
    </source>
</evidence>
<organism evidence="8 9">
    <name type="scientific">Schistosoma haematobium</name>
    <name type="common">Blood fluke</name>
    <dbReference type="NCBI Taxonomy" id="6185"/>
    <lineage>
        <taxon>Eukaryota</taxon>
        <taxon>Metazoa</taxon>
        <taxon>Spiralia</taxon>
        <taxon>Lophotrochozoa</taxon>
        <taxon>Platyhelminthes</taxon>
        <taxon>Trematoda</taxon>
        <taxon>Digenea</taxon>
        <taxon>Strigeidida</taxon>
        <taxon>Schistosomatoidea</taxon>
        <taxon>Schistosomatidae</taxon>
        <taxon>Schistosoma</taxon>
    </lineage>
</organism>
<gene>
    <name evidence="8" type="primary">DRAM2_2</name>
    <name evidence="8" type="ORF">MS3_00009219</name>
</gene>
<accession>A0A922LW17</accession>
<evidence type="ECO:0000256" key="5">
    <source>
        <dbReference type="ARBA" id="ARBA00023136"/>
    </source>
</evidence>
<feature type="transmembrane region" description="Helical" evidence="6">
    <location>
        <begin position="7"/>
        <end position="27"/>
    </location>
</feature>
<feature type="transmembrane region" description="Helical" evidence="6">
    <location>
        <begin position="119"/>
        <end position="143"/>
    </location>
</feature>
<dbReference type="PANTHER" id="PTHR21324">
    <property type="entry name" value="FASTING-INDUCIBLE INTEGRAL MEMBRANE PROTEIN TM6P1-RELATED"/>
    <property type="match status" value="1"/>
</dbReference>
<dbReference type="KEGG" id="shx:MS3_00009219"/>
<dbReference type="CTD" id="75577933"/>
<dbReference type="GO" id="GO:0012505">
    <property type="term" value="C:endomembrane system"/>
    <property type="evidence" value="ECO:0007669"/>
    <property type="project" value="UniProtKB-SubCell"/>
</dbReference>
<protein>
    <submittedName>
        <fullName evidence="8">DNA damage-regulated autophagy modulator protein 2</fullName>
    </submittedName>
</protein>
<comment type="subcellular location">
    <subcellularLocation>
        <location evidence="1">Endomembrane system</location>
        <topology evidence="1">Multi-pass membrane protein</topology>
    </subcellularLocation>
</comment>
<dbReference type="InterPro" id="IPR050911">
    <property type="entry name" value="DRAM/TMEM150_Autophagy_Mod"/>
</dbReference>
<keyword evidence="5 6" id="KW-0472">Membrane</keyword>
<sequence>MASFAVHYFVIGLILAIVGTFSISYLISTSEQHASIIFPYISDTGALPPESCVFGQLLNICSFLSFVCIYCWYLHERNVIYALEGPNSHIVFARITCIVGCLSALGMSIVANFQEASLIVVHLIGAVMTFGLGIVFSALVTYSTRRHLEYNFRIYVFRLFLTICGFLANLGVFIFGHLAGGIHGPFPRKWDPSEVGFKYHALSSFCEWLMSFTFSLFFASMIFELRNYELESVKIRRIVIAHENNEQTPLLA</sequence>
<dbReference type="PANTHER" id="PTHR21324:SF2">
    <property type="entry name" value="EG:22E5.9 PROTEIN"/>
    <property type="match status" value="1"/>
</dbReference>
<feature type="domain" description="CWH43-like N-terminal" evidence="7">
    <location>
        <begin position="7"/>
        <end position="227"/>
    </location>
</feature>
<feature type="transmembrane region" description="Helical" evidence="6">
    <location>
        <begin position="95"/>
        <end position="113"/>
    </location>
</feature>
<reference evidence="8" key="3">
    <citation type="submission" date="2021-06" db="EMBL/GenBank/DDBJ databases">
        <title>Chromosome-level genome assembly for S. haematobium.</title>
        <authorList>
            <person name="Stroehlein A.J."/>
        </authorList>
    </citation>
    <scope>NUCLEOTIDE SEQUENCE</scope>
</reference>
<name>A0A922LW17_SCHHA</name>
<evidence type="ECO:0000256" key="2">
    <source>
        <dbReference type="ARBA" id="ARBA00006565"/>
    </source>
</evidence>
<dbReference type="RefSeq" id="XP_051073942.1">
    <property type="nucleotide sequence ID" value="XM_051217554.1"/>
</dbReference>
<keyword evidence="3 6" id="KW-0812">Transmembrane</keyword>
<dbReference type="GeneID" id="75577933"/>
<evidence type="ECO:0000256" key="6">
    <source>
        <dbReference type="SAM" id="Phobius"/>
    </source>
</evidence>
<evidence type="ECO:0000256" key="3">
    <source>
        <dbReference type="ARBA" id="ARBA00022692"/>
    </source>
</evidence>
<comment type="caution">
    <text evidence="8">The sequence shown here is derived from an EMBL/GenBank/DDBJ whole genome shotgun (WGS) entry which is preliminary data.</text>
</comment>
<comment type="similarity">
    <text evidence="2">Belongs to the DRAM/TMEM150 family.</text>
</comment>
<evidence type="ECO:0000259" key="7">
    <source>
        <dbReference type="Pfam" id="PF10277"/>
    </source>
</evidence>
<proteinExistence type="inferred from homology"/>
<feature type="transmembrane region" description="Helical" evidence="6">
    <location>
        <begin position="53"/>
        <end position="74"/>
    </location>
</feature>
<dbReference type="InterPro" id="IPR019402">
    <property type="entry name" value="CWH43_N"/>
</dbReference>
<feature type="transmembrane region" description="Helical" evidence="6">
    <location>
        <begin position="155"/>
        <end position="179"/>
    </location>
</feature>
<evidence type="ECO:0000256" key="1">
    <source>
        <dbReference type="ARBA" id="ARBA00004127"/>
    </source>
</evidence>
<keyword evidence="4 6" id="KW-1133">Transmembrane helix</keyword>
<dbReference type="AlphaFoldDB" id="A0A922LW17"/>
<evidence type="ECO:0000313" key="8">
    <source>
        <dbReference type="EMBL" id="KAH9594911.1"/>
    </source>
</evidence>
<dbReference type="EMBL" id="AMPZ03000001">
    <property type="protein sequence ID" value="KAH9594911.1"/>
    <property type="molecule type" value="Genomic_DNA"/>
</dbReference>
<keyword evidence="9" id="KW-1185">Reference proteome</keyword>
<feature type="transmembrane region" description="Helical" evidence="6">
    <location>
        <begin position="199"/>
        <end position="223"/>
    </location>
</feature>
<dbReference type="Proteomes" id="UP000471633">
    <property type="component" value="Unassembled WGS sequence"/>
</dbReference>
<dbReference type="Pfam" id="PF10277">
    <property type="entry name" value="Frag1"/>
    <property type="match status" value="1"/>
</dbReference>